<keyword evidence="2" id="KW-0560">Oxidoreductase</keyword>
<dbReference type="InterPro" id="IPR036291">
    <property type="entry name" value="NAD(P)-bd_dom_sf"/>
</dbReference>
<geneLocation type="plasmid" evidence="4 5">
    <name>pDE1</name>
</geneLocation>
<evidence type="ECO:0008006" key="6">
    <source>
        <dbReference type="Google" id="ProtNLM"/>
    </source>
</evidence>
<dbReference type="PROSITE" id="PS00061">
    <property type="entry name" value="ADH_SHORT"/>
    <property type="match status" value="1"/>
</dbReference>
<evidence type="ECO:0000313" key="4">
    <source>
        <dbReference type="EMBL" id="ALR22964.1"/>
    </source>
</evidence>
<dbReference type="Proteomes" id="UP000056968">
    <property type="component" value="Plasmid pDE1"/>
</dbReference>
<protein>
    <recommendedName>
        <fullName evidence="6">Oxidoreductase</fullName>
    </recommendedName>
</protein>
<reference evidence="4 5" key="1">
    <citation type="submission" date="2015-11" db="EMBL/GenBank/DDBJ databases">
        <title>A Two-component Flavoprotein Monooxygenase System MeaXY Responsible for para-Hydroxylation of 2-Methyl-6-ethylaniline and 2,6-Diethylaniline in Sphingobium baderi DE-13.</title>
        <authorList>
            <person name="Cheng M."/>
            <person name="Meng Q."/>
            <person name="Yang Y."/>
            <person name="Chu C."/>
            <person name="Yan X."/>
            <person name="He J."/>
            <person name="Li S."/>
        </authorList>
    </citation>
    <scope>NUCLEOTIDE SEQUENCE [LARGE SCALE GENOMIC DNA]</scope>
    <source>
        <strain evidence="4 5">DE-13</strain>
        <plasmid evidence="5">Plasmid pDE1</plasmid>
    </source>
</reference>
<dbReference type="FunFam" id="3.40.50.720:FF:000084">
    <property type="entry name" value="Short-chain dehydrogenase reductase"/>
    <property type="match status" value="1"/>
</dbReference>
<dbReference type="InterPro" id="IPR002347">
    <property type="entry name" value="SDR_fam"/>
</dbReference>
<dbReference type="PANTHER" id="PTHR24321:SF8">
    <property type="entry name" value="ESTRADIOL 17-BETA-DEHYDROGENASE 8-RELATED"/>
    <property type="match status" value="1"/>
</dbReference>
<evidence type="ECO:0000256" key="3">
    <source>
        <dbReference type="ARBA" id="ARBA00051383"/>
    </source>
</evidence>
<evidence type="ECO:0000256" key="2">
    <source>
        <dbReference type="ARBA" id="ARBA00023002"/>
    </source>
</evidence>
<dbReference type="GO" id="GO:0016491">
    <property type="term" value="F:oxidoreductase activity"/>
    <property type="evidence" value="ECO:0007669"/>
    <property type="project" value="UniProtKB-KW"/>
</dbReference>
<dbReference type="Pfam" id="PF13561">
    <property type="entry name" value="adh_short_C2"/>
    <property type="match status" value="1"/>
</dbReference>
<comment type="similarity">
    <text evidence="1">Belongs to the short-chain dehydrogenases/reductases (SDR) family.</text>
</comment>
<dbReference type="PRINTS" id="PR00081">
    <property type="entry name" value="GDHRDH"/>
</dbReference>
<comment type="catalytic activity">
    <reaction evidence="3">
        <text>2,5-dichlorocyclohexa-2,5-dien-1,4-diol + NAD(+) = 2,5-dichlorohydroquinone + NADH + H(+)</text>
        <dbReference type="Rhea" id="RHEA:15741"/>
        <dbReference type="ChEBI" id="CHEBI:15378"/>
        <dbReference type="ChEBI" id="CHEBI:27545"/>
        <dbReference type="ChEBI" id="CHEBI:28975"/>
        <dbReference type="ChEBI" id="CHEBI:57540"/>
        <dbReference type="ChEBI" id="CHEBI:57945"/>
    </reaction>
</comment>
<evidence type="ECO:0000256" key="1">
    <source>
        <dbReference type="ARBA" id="ARBA00006484"/>
    </source>
</evidence>
<dbReference type="KEGG" id="sbd:ATN00_21000"/>
<dbReference type="AlphaFoldDB" id="A0A0S3F5A6"/>
<keyword evidence="4" id="KW-0614">Plasmid</keyword>
<organism evidence="4 5">
    <name type="scientific">Sphingobium baderi</name>
    <dbReference type="NCBI Taxonomy" id="1332080"/>
    <lineage>
        <taxon>Bacteria</taxon>
        <taxon>Pseudomonadati</taxon>
        <taxon>Pseudomonadota</taxon>
        <taxon>Alphaproteobacteria</taxon>
        <taxon>Sphingomonadales</taxon>
        <taxon>Sphingomonadaceae</taxon>
        <taxon>Sphingobium</taxon>
    </lineage>
</organism>
<sequence>MPDFEDKVAIVTGAAMGLGEAIARELAASGARLVLADIDADKAHALADEIGPDRAKALRVNVAEPAEVEALVAFTLKNFGRLDAAVNNAGVGSVTKPTGEYDLDEWRRVIGVDLDGVFYGMRYQIPAMLAGGGGTIVNMSSIYGSVGAPGSVSYAAAKHAVIGMTRTAALEYAQQNIRINAVGPAFIHTPMVDATTDGHPPAETIAHHPVGRLGQPEEVAGLVAFLLSDRASFMTGSYYPVDGGYLAQ</sequence>
<dbReference type="RefSeq" id="WP_062069276.1">
    <property type="nucleotide sequence ID" value="NZ_CP013265.1"/>
</dbReference>
<accession>A0A0S3F5A6</accession>
<dbReference type="InterPro" id="IPR020904">
    <property type="entry name" value="Sc_DH/Rdtase_CS"/>
</dbReference>
<dbReference type="NCBIfam" id="NF005559">
    <property type="entry name" value="PRK07231.1"/>
    <property type="match status" value="1"/>
</dbReference>
<dbReference type="PRINTS" id="PR00080">
    <property type="entry name" value="SDRFAMILY"/>
</dbReference>
<dbReference type="OrthoDB" id="9792355at2"/>
<evidence type="ECO:0000313" key="5">
    <source>
        <dbReference type="Proteomes" id="UP000056968"/>
    </source>
</evidence>
<dbReference type="Gene3D" id="3.40.50.720">
    <property type="entry name" value="NAD(P)-binding Rossmann-like Domain"/>
    <property type="match status" value="1"/>
</dbReference>
<dbReference type="SUPFAM" id="SSF51735">
    <property type="entry name" value="NAD(P)-binding Rossmann-fold domains"/>
    <property type="match status" value="1"/>
</dbReference>
<proteinExistence type="inferred from homology"/>
<name>A0A0S3F5A6_9SPHN</name>
<dbReference type="EMBL" id="CP013265">
    <property type="protein sequence ID" value="ALR22964.1"/>
    <property type="molecule type" value="Genomic_DNA"/>
</dbReference>
<gene>
    <name evidence="4" type="ORF">ATN00_21000</name>
</gene>
<keyword evidence="5" id="KW-1185">Reference proteome</keyword>
<dbReference type="PANTHER" id="PTHR24321">
    <property type="entry name" value="DEHYDROGENASES, SHORT CHAIN"/>
    <property type="match status" value="1"/>
</dbReference>